<feature type="region of interest" description="Disordered" evidence="8">
    <location>
        <begin position="467"/>
        <end position="488"/>
    </location>
</feature>
<proteinExistence type="inferred from homology"/>
<comment type="subcellular location">
    <subcellularLocation>
        <location evidence="1">Membrane</location>
        <topology evidence="1">Single-pass type I membrane protein</topology>
    </subcellularLocation>
</comment>
<keyword evidence="5 9" id="KW-1133">Transmembrane helix</keyword>
<dbReference type="InterPro" id="IPR003006">
    <property type="entry name" value="Ig/MHC_CS"/>
</dbReference>
<evidence type="ECO:0000256" key="7">
    <source>
        <dbReference type="ARBA" id="ARBA00023180"/>
    </source>
</evidence>
<comment type="caution">
    <text evidence="11">The sequence shown here is derived from an EMBL/GenBank/DDBJ whole genome shotgun (WGS) entry which is preliminary data.</text>
</comment>
<dbReference type="InterPro" id="IPR013151">
    <property type="entry name" value="Immunoglobulin_dom"/>
</dbReference>
<comment type="similarity">
    <text evidence="2">Belongs to the FAM187 family.</text>
</comment>
<keyword evidence="6 9" id="KW-0472">Membrane</keyword>
<protein>
    <recommendedName>
        <fullName evidence="10">Ig-like domain-containing protein</fullName>
    </recommendedName>
</protein>
<dbReference type="PANTHER" id="PTHR32178">
    <property type="entry name" value="FAM187"/>
    <property type="match status" value="1"/>
</dbReference>
<dbReference type="Gene3D" id="2.60.40.10">
    <property type="entry name" value="Immunoglobulins"/>
    <property type="match status" value="1"/>
</dbReference>
<dbReference type="EMBL" id="JBFDAA010000016">
    <property type="protein sequence ID" value="KAL1117237.1"/>
    <property type="molecule type" value="Genomic_DNA"/>
</dbReference>
<keyword evidence="7" id="KW-0325">Glycoprotein</keyword>
<evidence type="ECO:0000256" key="1">
    <source>
        <dbReference type="ARBA" id="ARBA00004479"/>
    </source>
</evidence>
<sequence>MKNKRQSMRKLKVIRVLHLLLQLLSCGLFIQELIVVMSIVRVLLMTAVLWCACDCVNLLPSMSTTLNALTLFYDKVREQQEMGQVMMKRLKFGRHNPISFSSVSPLEYPSTDKVKMEALNKLWQAYYACSNAQRNIFGRWRILSPRAYTALEGTSITLQCLLCRSPRDMTVNAMWYYSKNMMLSDLPQIQDRENTLIDSMNQDLHIFNVGKSDAGIYQCRVGHSVTQPYFLHVFGSDEEPVRVVHGHQAPKGPYAAPPIYLSDHVLLETSWGQWTRCSKCNKVGKRYRLGSCMVRVSSYPDRAKFHEDAKNAPVWIKEILALSLFYQGVPCRSQLVPPRIRKVEGVLTRPSEIMVSYCKVACSDTMFEMMDYKGQTVHSFNNTAGEFSVLQEAPRLQKAVARQYLTVEVDDHVVFGCPGSQVVAPYEWFMGRRRIVPEIVASETKGRMTIDPIGRFIIKQVIDHSTVSSNGQGAPEDETVKIGHLQED</sequence>
<keyword evidence="4" id="KW-0732">Signal</keyword>
<evidence type="ECO:0000256" key="3">
    <source>
        <dbReference type="ARBA" id="ARBA00022692"/>
    </source>
</evidence>
<dbReference type="SUPFAM" id="SSF48726">
    <property type="entry name" value="Immunoglobulin"/>
    <property type="match status" value="1"/>
</dbReference>
<keyword evidence="3 9" id="KW-0812">Transmembrane</keyword>
<dbReference type="SMART" id="SM00409">
    <property type="entry name" value="IG"/>
    <property type="match status" value="1"/>
</dbReference>
<dbReference type="InterPro" id="IPR013783">
    <property type="entry name" value="Ig-like_fold"/>
</dbReference>
<dbReference type="PANTHER" id="PTHR32178:SF6">
    <property type="entry name" value="IG-LIKE DOMAIN-CONTAINING PROTEIN"/>
    <property type="match status" value="1"/>
</dbReference>
<evidence type="ECO:0000256" key="2">
    <source>
        <dbReference type="ARBA" id="ARBA00008727"/>
    </source>
</evidence>
<evidence type="ECO:0000256" key="9">
    <source>
        <dbReference type="SAM" id="Phobius"/>
    </source>
</evidence>
<dbReference type="InterPro" id="IPR036179">
    <property type="entry name" value="Ig-like_dom_sf"/>
</dbReference>
<dbReference type="InterPro" id="IPR039311">
    <property type="entry name" value="FAM187A/B"/>
</dbReference>
<reference evidence="11 12" key="1">
    <citation type="submission" date="2024-07" db="EMBL/GenBank/DDBJ databases">
        <title>Chromosome-level genome assembly of the water stick insect Ranatra chinensis (Heteroptera: Nepidae).</title>
        <authorList>
            <person name="Liu X."/>
        </authorList>
    </citation>
    <scope>NUCLEOTIDE SEQUENCE [LARGE SCALE GENOMIC DNA]</scope>
    <source>
        <strain evidence="11">Cailab_2021Rc</strain>
        <tissue evidence="11">Muscle</tissue>
    </source>
</reference>
<keyword evidence="12" id="KW-1185">Reference proteome</keyword>
<evidence type="ECO:0000256" key="5">
    <source>
        <dbReference type="ARBA" id="ARBA00022989"/>
    </source>
</evidence>
<feature type="domain" description="Ig-like" evidence="10">
    <location>
        <begin position="152"/>
        <end position="224"/>
    </location>
</feature>
<dbReference type="AlphaFoldDB" id="A0ABD0Y205"/>
<dbReference type="Pfam" id="PF00047">
    <property type="entry name" value="ig"/>
    <property type="match status" value="1"/>
</dbReference>
<organism evidence="11 12">
    <name type="scientific">Ranatra chinensis</name>
    <dbReference type="NCBI Taxonomy" id="642074"/>
    <lineage>
        <taxon>Eukaryota</taxon>
        <taxon>Metazoa</taxon>
        <taxon>Ecdysozoa</taxon>
        <taxon>Arthropoda</taxon>
        <taxon>Hexapoda</taxon>
        <taxon>Insecta</taxon>
        <taxon>Pterygota</taxon>
        <taxon>Neoptera</taxon>
        <taxon>Paraneoptera</taxon>
        <taxon>Hemiptera</taxon>
        <taxon>Heteroptera</taxon>
        <taxon>Panheteroptera</taxon>
        <taxon>Nepomorpha</taxon>
        <taxon>Nepidae</taxon>
        <taxon>Ranatrinae</taxon>
        <taxon>Ranatra</taxon>
    </lineage>
</organism>
<evidence type="ECO:0000313" key="12">
    <source>
        <dbReference type="Proteomes" id="UP001558652"/>
    </source>
</evidence>
<evidence type="ECO:0000259" key="10">
    <source>
        <dbReference type="PROSITE" id="PS50835"/>
    </source>
</evidence>
<name>A0ABD0Y205_9HEMI</name>
<feature type="compositionally biased region" description="Basic and acidic residues" evidence="8">
    <location>
        <begin position="478"/>
        <end position="488"/>
    </location>
</feature>
<evidence type="ECO:0000256" key="4">
    <source>
        <dbReference type="ARBA" id="ARBA00022729"/>
    </source>
</evidence>
<dbReference type="Proteomes" id="UP001558652">
    <property type="component" value="Unassembled WGS sequence"/>
</dbReference>
<dbReference type="SMART" id="SM00408">
    <property type="entry name" value="IGc2"/>
    <property type="match status" value="1"/>
</dbReference>
<feature type="transmembrane region" description="Helical" evidence="9">
    <location>
        <begin position="20"/>
        <end position="50"/>
    </location>
</feature>
<evidence type="ECO:0000256" key="8">
    <source>
        <dbReference type="SAM" id="MobiDB-lite"/>
    </source>
</evidence>
<accession>A0ABD0Y205</accession>
<gene>
    <name evidence="11" type="ORF">AAG570_004563</name>
</gene>
<dbReference type="PROSITE" id="PS00290">
    <property type="entry name" value="IG_MHC"/>
    <property type="match status" value="1"/>
</dbReference>
<dbReference type="InterPro" id="IPR003599">
    <property type="entry name" value="Ig_sub"/>
</dbReference>
<dbReference type="PROSITE" id="PS50835">
    <property type="entry name" value="IG_LIKE"/>
    <property type="match status" value="1"/>
</dbReference>
<evidence type="ECO:0000256" key="6">
    <source>
        <dbReference type="ARBA" id="ARBA00023136"/>
    </source>
</evidence>
<dbReference type="InterPro" id="IPR007110">
    <property type="entry name" value="Ig-like_dom"/>
</dbReference>
<dbReference type="GO" id="GO:0016020">
    <property type="term" value="C:membrane"/>
    <property type="evidence" value="ECO:0007669"/>
    <property type="project" value="UniProtKB-SubCell"/>
</dbReference>
<evidence type="ECO:0000313" key="11">
    <source>
        <dbReference type="EMBL" id="KAL1117237.1"/>
    </source>
</evidence>
<dbReference type="InterPro" id="IPR003598">
    <property type="entry name" value="Ig_sub2"/>
</dbReference>